<dbReference type="SUPFAM" id="SSF56112">
    <property type="entry name" value="Protein kinase-like (PK-like)"/>
    <property type="match status" value="1"/>
</dbReference>
<sequence>MAIQFKKIENIVKMFFAIKEINELESKTFLPLVKLIAPFIGWKKPNLDSFMIFQKDFTAWNRKNNDMASKLWQCNFMLWKNIKNSKNILVHEEKMIIAYSIPDQSIDKIHIPYLAPEVLRTKQYTCEADIYSLGIVLYEITTGLYPYHNILNDVNLEIKICNGIRPEFPNTTPNLISQIISHCWNADPSRRPNIEELKELVQILKI</sequence>
<dbReference type="AlphaFoldDB" id="A0A9N9NEF6"/>
<evidence type="ECO:0000313" key="3">
    <source>
        <dbReference type="Proteomes" id="UP000789405"/>
    </source>
</evidence>
<dbReference type="OrthoDB" id="2403434at2759"/>
<dbReference type="Pfam" id="PF07714">
    <property type="entry name" value="PK_Tyr_Ser-Thr"/>
    <property type="match status" value="1"/>
</dbReference>
<dbReference type="GO" id="GO:0005524">
    <property type="term" value="F:ATP binding"/>
    <property type="evidence" value="ECO:0007669"/>
    <property type="project" value="InterPro"/>
</dbReference>
<dbReference type="PANTHER" id="PTHR45756:SF1">
    <property type="entry name" value="PROTEIN KINASE DOMAIN CONTAINING PROTEIN"/>
    <property type="match status" value="1"/>
</dbReference>
<dbReference type="PROSITE" id="PS50011">
    <property type="entry name" value="PROTEIN_KINASE_DOM"/>
    <property type="match status" value="1"/>
</dbReference>
<dbReference type="Gene3D" id="1.10.510.10">
    <property type="entry name" value="Transferase(Phosphotransferase) domain 1"/>
    <property type="match status" value="1"/>
</dbReference>
<feature type="domain" description="Protein kinase" evidence="1">
    <location>
        <begin position="1"/>
        <end position="204"/>
    </location>
</feature>
<comment type="caution">
    <text evidence="2">The sequence shown here is derived from an EMBL/GenBank/DDBJ whole genome shotgun (WGS) entry which is preliminary data.</text>
</comment>
<evidence type="ECO:0000313" key="2">
    <source>
        <dbReference type="EMBL" id="CAG8725597.1"/>
    </source>
</evidence>
<dbReference type="InterPro" id="IPR001245">
    <property type="entry name" value="Ser-Thr/Tyr_kinase_cat_dom"/>
</dbReference>
<name>A0A9N9NEF6_9GLOM</name>
<accession>A0A9N9NEF6</accession>
<dbReference type="Proteomes" id="UP000789405">
    <property type="component" value="Unassembled WGS sequence"/>
</dbReference>
<reference evidence="2" key="1">
    <citation type="submission" date="2021-06" db="EMBL/GenBank/DDBJ databases">
        <authorList>
            <person name="Kallberg Y."/>
            <person name="Tangrot J."/>
            <person name="Rosling A."/>
        </authorList>
    </citation>
    <scope>NUCLEOTIDE SEQUENCE</scope>
    <source>
        <strain evidence="2">MA453B</strain>
    </source>
</reference>
<dbReference type="InterPro" id="IPR053215">
    <property type="entry name" value="TKL_Ser/Thr_kinase"/>
</dbReference>
<dbReference type="EMBL" id="CAJVPY010011272">
    <property type="protein sequence ID" value="CAG8725597.1"/>
    <property type="molecule type" value="Genomic_DNA"/>
</dbReference>
<organism evidence="2 3">
    <name type="scientific">Dentiscutata erythropus</name>
    <dbReference type="NCBI Taxonomy" id="1348616"/>
    <lineage>
        <taxon>Eukaryota</taxon>
        <taxon>Fungi</taxon>
        <taxon>Fungi incertae sedis</taxon>
        <taxon>Mucoromycota</taxon>
        <taxon>Glomeromycotina</taxon>
        <taxon>Glomeromycetes</taxon>
        <taxon>Diversisporales</taxon>
        <taxon>Gigasporaceae</taxon>
        <taxon>Dentiscutata</taxon>
    </lineage>
</organism>
<gene>
    <name evidence="2" type="ORF">DERYTH_LOCUS14688</name>
</gene>
<dbReference type="InterPro" id="IPR000719">
    <property type="entry name" value="Prot_kinase_dom"/>
</dbReference>
<proteinExistence type="predicted"/>
<dbReference type="PANTHER" id="PTHR45756">
    <property type="entry name" value="PALMITOYLTRANSFERASE"/>
    <property type="match status" value="1"/>
</dbReference>
<dbReference type="InterPro" id="IPR011009">
    <property type="entry name" value="Kinase-like_dom_sf"/>
</dbReference>
<keyword evidence="3" id="KW-1185">Reference proteome</keyword>
<dbReference type="GO" id="GO:0004672">
    <property type="term" value="F:protein kinase activity"/>
    <property type="evidence" value="ECO:0007669"/>
    <property type="project" value="InterPro"/>
</dbReference>
<evidence type="ECO:0000259" key="1">
    <source>
        <dbReference type="PROSITE" id="PS50011"/>
    </source>
</evidence>
<protein>
    <submittedName>
        <fullName evidence="2">10183_t:CDS:1</fullName>
    </submittedName>
</protein>